<feature type="region of interest" description="Disordered" evidence="1">
    <location>
        <begin position="426"/>
        <end position="452"/>
    </location>
</feature>
<sequence>MRPEYLKQGEPARLFPVLSTTSKEGRTTSILLACMGRIEEFRRDLLATVGVRVGKRTTIECYTEVVFAGQDPDMKDRPDGLIVLSTGSKIWRALVEAKVGTSQLDAGQIEKYRQIARDHKVDCVITISNQFATRPEHHPLEEVRKSRSRIPVFHWSWMSILTLADLLINTDGVADADQARLLEELRRFLTHESAGVKGFDRMPPEWSELNKLVSAGGRIPAKSEDALAVLGAWHQETKDLSLILSRQTETPVSERLPRRHRSDPTARIKDGLTELRDHHRLTTTLDIPNAAAPLEIVADITRRTIDVGMTLRAPEDRKSSKARVNWLLRQIKGTPPADLQIRLHWPGRSEATQFSFEDLSADNSIVEKGKETLQVTSFHIFIARRLGARFTQQVNFISDLEEVVPEFYREVGQNLSAWRMSAPRIKEDREQAEDVTTEALYDESEDEAQSNA</sequence>
<proteinExistence type="predicted"/>
<gene>
    <name evidence="2" type="ORF">HTY61_19160</name>
</gene>
<feature type="compositionally biased region" description="Acidic residues" evidence="1">
    <location>
        <begin position="430"/>
        <end position="452"/>
    </location>
</feature>
<dbReference type="KEGG" id="orm:HTY61_19160"/>
<keyword evidence="3" id="KW-1185">Reference proteome</keyword>
<evidence type="ECO:0008006" key="4">
    <source>
        <dbReference type="Google" id="ProtNLM"/>
    </source>
</evidence>
<name>A0A6N1VHY8_9HYPH</name>
<evidence type="ECO:0000256" key="1">
    <source>
        <dbReference type="SAM" id="MobiDB-lite"/>
    </source>
</evidence>
<accession>A0A6N1VHY8</accession>
<dbReference type="EMBL" id="CP054836">
    <property type="protein sequence ID" value="QKV20418.1"/>
    <property type="molecule type" value="Genomic_DNA"/>
</dbReference>
<dbReference type="Proteomes" id="UP000509367">
    <property type="component" value="Chromosome"/>
</dbReference>
<evidence type="ECO:0000313" key="3">
    <source>
        <dbReference type="Proteomes" id="UP000509367"/>
    </source>
</evidence>
<dbReference type="AlphaFoldDB" id="A0A6N1VHY8"/>
<evidence type="ECO:0000313" key="2">
    <source>
        <dbReference type="EMBL" id="QKV20418.1"/>
    </source>
</evidence>
<protein>
    <recommendedName>
        <fullName evidence="4">Stress response protein</fullName>
    </recommendedName>
</protein>
<reference evidence="2 3" key="1">
    <citation type="submission" date="2020-06" db="EMBL/GenBank/DDBJ databases">
        <title>Oricola thermophila sp. nov. isolated from a tidal sediments.</title>
        <authorList>
            <person name="Kwon K.K."/>
            <person name="Yang S.-H."/>
            <person name="Park M.-J."/>
        </authorList>
    </citation>
    <scope>NUCLEOTIDE SEQUENCE [LARGE SCALE GENOMIC DNA]</scope>
    <source>
        <strain evidence="2 3">MEBiC13590</strain>
    </source>
</reference>
<organism evidence="2 3">
    <name type="scientific">Oricola thermophila</name>
    <dbReference type="NCBI Taxonomy" id="2742145"/>
    <lineage>
        <taxon>Bacteria</taxon>
        <taxon>Pseudomonadati</taxon>
        <taxon>Pseudomonadota</taxon>
        <taxon>Alphaproteobacteria</taxon>
        <taxon>Hyphomicrobiales</taxon>
        <taxon>Ahrensiaceae</taxon>
        <taxon>Oricola</taxon>
    </lineage>
</organism>